<dbReference type="PANTHER" id="PTHR33924">
    <property type="entry name" value="CATION-TRANSPORTING ATPASE"/>
    <property type="match status" value="1"/>
</dbReference>
<accession>A0A9Q0QNY2</accession>
<gene>
    <name evidence="2" type="ORF">NE237_018374</name>
</gene>
<protein>
    <submittedName>
        <fullName evidence="2">Uncharacterized protein</fullName>
    </submittedName>
</protein>
<dbReference type="Proteomes" id="UP001141806">
    <property type="component" value="Unassembled WGS sequence"/>
</dbReference>
<sequence length="388" mass="41924">MSGDGSSSNRGHKNRPILADVTNQHGKRRFLSISSSPGLDRENRLRDNVLESEFVQKVCLGVENLVRGKCKRDFVDDGISKDLPLVKPMGLCSSLKSGSGRNSLNVDKVFGISGVPSEIKDVPTVLDGDMQYATVACRALENNDGLRDCCTSGVSVPKSPERCHKSESSASVIVEGGSQGDKEHVKAGVGGDTINSTQENELLDAHACVDGGKLINGGDLSSTKYTVAGSSSVEGSGLEICASSSIADDFNANHACSCSFCQKAAYIWSDLHYQDVKGRIAALKKSRKEVKFCVDGCLSQYGADKNGMKLTESKNLELDLMARWKSLFLHTENILVRESTQLQSNLLSLKELRGSCKTELEMTNGIHSKNYICPVHMFCSICCCMGFK</sequence>
<reference evidence="2" key="1">
    <citation type="journal article" date="2023" name="Plant J.">
        <title>The genome of the king protea, Protea cynaroides.</title>
        <authorList>
            <person name="Chang J."/>
            <person name="Duong T.A."/>
            <person name="Schoeman C."/>
            <person name="Ma X."/>
            <person name="Roodt D."/>
            <person name="Barker N."/>
            <person name="Li Z."/>
            <person name="Van de Peer Y."/>
            <person name="Mizrachi E."/>
        </authorList>
    </citation>
    <scope>NUCLEOTIDE SEQUENCE</scope>
    <source>
        <tissue evidence="2">Young leaves</tissue>
    </source>
</reference>
<evidence type="ECO:0000313" key="3">
    <source>
        <dbReference type="Proteomes" id="UP001141806"/>
    </source>
</evidence>
<dbReference type="OrthoDB" id="1907176at2759"/>
<evidence type="ECO:0000256" key="1">
    <source>
        <dbReference type="SAM" id="MobiDB-lite"/>
    </source>
</evidence>
<dbReference type="AlphaFoldDB" id="A0A9Q0QNY2"/>
<keyword evidence="3" id="KW-1185">Reference proteome</keyword>
<dbReference type="PANTHER" id="PTHR33924:SF1">
    <property type="entry name" value="DNA-DIRECTED RNA POLYMERASE SUBUNIT BETA"/>
    <property type="match status" value="1"/>
</dbReference>
<feature type="region of interest" description="Disordered" evidence="1">
    <location>
        <begin position="1"/>
        <end position="21"/>
    </location>
</feature>
<dbReference type="EMBL" id="JAMYWD010000007">
    <property type="protein sequence ID" value="KAJ4966525.1"/>
    <property type="molecule type" value="Genomic_DNA"/>
</dbReference>
<proteinExistence type="predicted"/>
<name>A0A9Q0QNY2_9MAGN</name>
<evidence type="ECO:0000313" key="2">
    <source>
        <dbReference type="EMBL" id="KAJ4966525.1"/>
    </source>
</evidence>
<organism evidence="2 3">
    <name type="scientific">Protea cynaroides</name>
    <dbReference type="NCBI Taxonomy" id="273540"/>
    <lineage>
        <taxon>Eukaryota</taxon>
        <taxon>Viridiplantae</taxon>
        <taxon>Streptophyta</taxon>
        <taxon>Embryophyta</taxon>
        <taxon>Tracheophyta</taxon>
        <taxon>Spermatophyta</taxon>
        <taxon>Magnoliopsida</taxon>
        <taxon>Proteales</taxon>
        <taxon>Proteaceae</taxon>
        <taxon>Protea</taxon>
    </lineage>
</organism>
<comment type="caution">
    <text evidence="2">The sequence shown here is derived from an EMBL/GenBank/DDBJ whole genome shotgun (WGS) entry which is preliminary data.</text>
</comment>